<reference evidence="2 3" key="1">
    <citation type="journal article" date="2011" name="PLoS Pathog.">
        <title>Endophytic Life Strategies Decoded by Genome and Transcriptome Analyses of the Mutualistic Root Symbiont Piriformospora indica.</title>
        <authorList>
            <person name="Zuccaro A."/>
            <person name="Lahrmann U."/>
            <person name="Guldener U."/>
            <person name="Langen G."/>
            <person name="Pfiffi S."/>
            <person name="Biedenkopf D."/>
            <person name="Wong P."/>
            <person name="Samans B."/>
            <person name="Grimm C."/>
            <person name="Basiewicz M."/>
            <person name="Murat C."/>
            <person name="Martin F."/>
            <person name="Kogel K.H."/>
        </authorList>
    </citation>
    <scope>NUCLEOTIDE SEQUENCE [LARGE SCALE GENOMIC DNA]</scope>
    <source>
        <strain evidence="2 3">DSM 11827</strain>
    </source>
</reference>
<evidence type="ECO:0000256" key="1">
    <source>
        <dbReference type="SAM" id="Coils"/>
    </source>
</evidence>
<dbReference type="InParanoid" id="G4TY11"/>
<proteinExistence type="predicted"/>
<name>G4TY11_SERID</name>
<dbReference type="EMBL" id="CAFZ01000647">
    <property type="protein sequence ID" value="CCA76204.1"/>
    <property type="molecule type" value="Genomic_DNA"/>
</dbReference>
<evidence type="ECO:0000313" key="3">
    <source>
        <dbReference type="Proteomes" id="UP000007148"/>
    </source>
</evidence>
<organism evidence="2 3">
    <name type="scientific">Serendipita indica (strain DSM 11827)</name>
    <name type="common">Root endophyte fungus</name>
    <name type="synonym">Piriformospora indica</name>
    <dbReference type="NCBI Taxonomy" id="1109443"/>
    <lineage>
        <taxon>Eukaryota</taxon>
        <taxon>Fungi</taxon>
        <taxon>Dikarya</taxon>
        <taxon>Basidiomycota</taxon>
        <taxon>Agaricomycotina</taxon>
        <taxon>Agaricomycetes</taxon>
        <taxon>Sebacinales</taxon>
        <taxon>Serendipitaceae</taxon>
        <taxon>Serendipita</taxon>
    </lineage>
</organism>
<keyword evidence="3" id="KW-1185">Reference proteome</keyword>
<dbReference type="HOGENOM" id="CLU_2655403_0_0_1"/>
<comment type="caution">
    <text evidence="2">The sequence shown here is derived from an EMBL/GenBank/DDBJ whole genome shotgun (WGS) entry which is preliminary data.</text>
</comment>
<accession>G4TY11</accession>
<gene>
    <name evidence="2" type="ORF">PIIN_10197</name>
</gene>
<keyword evidence="1" id="KW-0175">Coiled coil</keyword>
<protein>
    <submittedName>
        <fullName evidence="2">Uncharacterized protein</fullName>
    </submittedName>
</protein>
<evidence type="ECO:0000313" key="2">
    <source>
        <dbReference type="EMBL" id="CCA76204.1"/>
    </source>
</evidence>
<feature type="coiled-coil region" evidence="1">
    <location>
        <begin position="31"/>
        <end position="58"/>
    </location>
</feature>
<dbReference type="AlphaFoldDB" id="G4TY11"/>
<dbReference type="Proteomes" id="UP000007148">
    <property type="component" value="Unassembled WGS sequence"/>
</dbReference>
<sequence length="76" mass="8853">MENVGNMGSPSNPGLLRCPICYKEFQSGRGHTRHFNRCEEKQREREKLAEEWKRLLEQRKAGRKNIPAERVADVEG</sequence>